<protein>
    <recommendedName>
        <fullName evidence="1">Sulfatase-modifying factor enzyme-like domain-containing protein</fullName>
    </recommendedName>
</protein>
<dbReference type="PANTHER" id="PTHR23150">
    <property type="entry name" value="SULFATASE MODIFYING FACTOR 1, 2"/>
    <property type="match status" value="1"/>
</dbReference>
<dbReference type="InterPro" id="IPR042095">
    <property type="entry name" value="SUMF_sf"/>
</dbReference>
<dbReference type="SUPFAM" id="SSF56436">
    <property type="entry name" value="C-type lectin-like"/>
    <property type="match status" value="1"/>
</dbReference>
<dbReference type="InterPro" id="IPR051043">
    <property type="entry name" value="Sulfatase_Mod_Factor_Kinase"/>
</dbReference>
<feature type="domain" description="Sulfatase-modifying factor enzyme-like" evidence="1">
    <location>
        <begin position="30"/>
        <end position="295"/>
    </location>
</feature>
<proteinExistence type="predicted"/>
<dbReference type="Gene3D" id="3.90.1580.10">
    <property type="entry name" value="paralog of FGE (formylglycine-generating enzyme)"/>
    <property type="match status" value="1"/>
</dbReference>
<dbReference type="InterPro" id="IPR016187">
    <property type="entry name" value="CTDL_fold"/>
</dbReference>
<accession>A0A3B0ZS68</accession>
<organism evidence="2">
    <name type="scientific">hydrothermal vent metagenome</name>
    <dbReference type="NCBI Taxonomy" id="652676"/>
    <lineage>
        <taxon>unclassified sequences</taxon>
        <taxon>metagenomes</taxon>
        <taxon>ecological metagenomes</taxon>
    </lineage>
</organism>
<sequence>MVNKISRFGLALLLSLSAVTVFAENADITENEMVLIPAGTFLMGSNDVDTTTRGKEYGLIKPLYLDEHPQRKVMLGAYYIDRYEVSNERYKEFVILNNKTVPQTWSDNGYLLVRQILDIANDEVLRRLADELFKLDMNTQTASRETLLDAIEKKQRSQDNLPVAGVAWADANDYCQWLNKRLPTEMEWEKAARGTEGNEYPWGNEWRKDLSNSGEGEGWDSGVAPVNHYSKGQSPFGVFNMSGNVMEWTADWYQQYPDNNYQSKEYGEIFKVVRGGGWGGMGHYAINHFNRASYRF</sequence>
<feature type="non-terminal residue" evidence="2">
    <location>
        <position position="296"/>
    </location>
</feature>
<evidence type="ECO:0000259" key="1">
    <source>
        <dbReference type="Pfam" id="PF03781"/>
    </source>
</evidence>
<gene>
    <name evidence="2" type="ORF">MNBD_GAMMA17-1499</name>
</gene>
<dbReference type="InterPro" id="IPR005532">
    <property type="entry name" value="SUMF_dom"/>
</dbReference>
<dbReference type="EMBL" id="UOFQ01000175">
    <property type="protein sequence ID" value="VAW90197.1"/>
    <property type="molecule type" value="Genomic_DNA"/>
</dbReference>
<dbReference type="PANTHER" id="PTHR23150:SF19">
    <property type="entry name" value="FORMYLGLYCINE-GENERATING ENZYME"/>
    <property type="match status" value="1"/>
</dbReference>
<reference evidence="2" key="1">
    <citation type="submission" date="2018-06" db="EMBL/GenBank/DDBJ databases">
        <authorList>
            <person name="Zhirakovskaya E."/>
        </authorList>
    </citation>
    <scope>NUCLEOTIDE SEQUENCE</scope>
</reference>
<dbReference type="GO" id="GO:0120147">
    <property type="term" value="F:formylglycine-generating oxidase activity"/>
    <property type="evidence" value="ECO:0007669"/>
    <property type="project" value="TreeGrafter"/>
</dbReference>
<dbReference type="Pfam" id="PF03781">
    <property type="entry name" value="FGE-sulfatase"/>
    <property type="match status" value="1"/>
</dbReference>
<name>A0A3B0ZS68_9ZZZZ</name>
<evidence type="ECO:0000313" key="2">
    <source>
        <dbReference type="EMBL" id="VAW90197.1"/>
    </source>
</evidence>
<dbReference type="AlphaFoldDB" id="A0A3B0ZS68"/>